<dbReference type="RefSeq" id="XP_017976473.1">
    <property type="nucleotide sequence ID" value="XM_018120984.1"/>
</dbReference>
<dbReference type="GeneID" id="18599012"/>
<proteinExistence type="predicted"/>
<protein>
    <submittedName>
        <fullName evidence="2">Uncharacterized mitochondrial protein AtMg00810</fullName>
    </submittedName>
</protein>
<reference evidence="2" key="2">
    <citation type="submission" date="2025-08" db="UniProtKB">
        <authorList>
            <consortium name="RefSeq"/>
        </authorList>
    </citation>
    <scope>IDENTIFICATION</scope>
</reference>
<dbReference type="KEGG" id="tcc:18599012"/>
<dbReference type="PANTHER" id="PTHR11439">
    <property type="entry name" value="GAG-POL-RELATED RETROTRANSPOSON"/>
    <property type="match status" value="1"/>
</dbReference>
<accession>A0AB32W997</accession>
<gene>
    <name evidence="2" type="primary">LOC18599012</name>
</gene>
<dbReference type="CDD" id="cd09272">
    <property type="entry name" value="RNase_HI_RT_Ty1"/>
    <property type="match status" value="1"/>
</dbReference>
<dbReference type="Gramene" id="Tc05v2_t013690.1">
    <property type="protein sequence ID" value="Tc05v2_p013690.1"/>
    <property type="gene ID" value="Tc05v2_g013690"/>
</dbReference>
<dbReference type="SUPFAM" id="SSF56672">
    <property type="entry name" value="DNA/RNA polymerases"/>
    <property type="match status" value="1"/>
</dbReference>
<dbReference type="AlphaFoldDB" id="A0AB32W997"/>
<organism evidence="1 2">
    <name type="scientific">Theobroma cacao</name>
    <name type="common">Cacao</name>
    <name type="synonym">Cocoa</name>
    <dbReference type="NCBI Taxonomy" id="3641"/>
    <lineage>
        <taxon>Eukaryota</taxon>
        <taxon>Viridiplantae</taxon>
        <taxon>Streptophyta</taxon>
        <taxon>Embryophyta</taxon>
        <taxon>Tracheophyta</taxon>
        <taxon>Spermatophyta</taxon>
        <taxon>Magnoliopsida</taxon>
        <taxon>eudicotyledons</taxon>
        <taxon>Gunneridae</taxon>
        <taxon>Pentapetalae</taxon>
        <taxon>rosids</taxon>
        <taxon>malvids</taxon>
        <taxon>Malvales</taxon>
        <taxon>Malvaceae</taxon>
        <taxon>Byttnerioideae</taxon>
        <taxon>Theobroma</taxon>
    </lineage>
</organism>
<dbReference type="Proteomes" id="UP000694886">
    <property type="component" value="Chromosome 5"/>
</dbReference>
<evidence type="ECO:0000313" key="2">
    <source>
        <dbReference type="RefSeq" id="XP_017976473.1"/>
    </source>
</evidence>
<name>A0AB32W997_THECC</name>
<reference evidence="1" key="1">
    <citation type="journal article" date="1997" name="Nucleic Acids Res.">
        <title>tRNAscan-SE: a program for improved detection of transfer RNA genes in genomic sequence.</title>
        <authorList>
            <person name="Lowe T.M."/>
            <person name="Eddy S.R."/>
        </authorList>
    </citation>
    <scope>NUCLEOTIDE SEQUENCE [LARGE SCALE GENOMIC DNA]</scope>
    <source>
        <strain evidence="1">r\B97-61/B2</strain>
    </source>
</reference>
<dbReference type="PANTHER" id="PTHR11439:SF498">
    <property type="entry name" value="DNAK FAMILY PROTEIN"/>
    <property type="match status" value="1"/>
</dbReference>
<evidence type="ECO:0000313" key="1">
    <source>
        <dbReference type="Proteomes" id="UP000694886"/>
    </source>
</evidence>
<sequence>MKYLLGLEIAKGPKGISICQKKYTLDLLDEYGMLGTKPVTTLIDYSHKLSKAVDGKEVDNPTRYRQLVGKLLCLTFTRPDISYAVQVLSLFMEKPKQEHMSAAYGPLKYLKLAPGQGIFMKADSYLSILAYSDSDWVGCGDTRKSVTGSTEAEYKSMAAVCYEIMWLKYLLSDLGIKRSAAVKLYCDNQSAFHICRNPVFHERTKHIDMDHHFIREEVLERLIEPVYISTGSLTADLLTKALQPTQYHRLLHKMNIHDIHAPP</sequence>
<dbReference type="InterPro" id="IPR043502">
    <property type="entry name" value="DNA/RNA_pol_sf"/>
</dbReference>